<dbReference type="AlphaFoldDB" id="A0A8J3XHL9"/>
<reference evidence="2 3" key="1">
    <citation type="submission" date="2021-01" db="EMBL/GenBank/DDBJ databases">
        <title>Whole genome shotgun sequence of Planotetraspora phitsanulokensis NBRC 104273.</title>
        <authorList>
            <person name="Komaki H."/>
            <person name="Tamura T."/>
        </authorList>
    </citation>
    <scope>NUCLEOTIDE SEQUENCE [LARGE SCALE GENOMIC DNA]</scope>
    <source>
        <strain evidence="2 3">NBRC 104273</strain>
    </source>
</reference>
<dbReference type="RefSeq" id="WP_204076881.1">
    <property type="nucleotide sequence ID" value="NZ_BAABHI010000007.1"/>
</dbReference>
<protein>
    <submittedName>
        <fullName evidence="2">Uncharacterized protein</fullName>
    </submittedName>
</protein>
<keyword evidence="3" id="KW-1185">Reference proteome</keyword>
<accession>A0A8J3XHL9</accession>
<proteinExistence type="predicted"/>
<comment type="caution">
    <text evidence="2">The sequence shown here is derived from an EMBL/GenBank/DDBJ whole genome shotgun (WGS) entry which is preliminary data.</text>
</comment>
<dbReference type="Proteomes" id="UP000622547">
    <property type="component" value="Unassembled WGS sequence"/>
</dbReference>
<dbReference type="EMBL" id="BOOP01000032">
    <property type="protein sequence ID" value="GII41419.1"/>
    <property type="molecule type" value="Genomic_DNA"/>
</dbReference>
<gene>
    <name evidence="2" type="ORF">Pph01_64220</name>
</gene>
<feature type="compositionally biased region" description="Low complexity" evidence="1">
    <location>
        <begin position="48"/>
        <end position="60"/>
    </location>
</feature>
<organism evidence="2 3">
    <name type="scientific">Planotetraspora phitsanulokensis</name>
    <dbReference type="NCBI Taxonomy" id="575192"/>
    <lineage>
        <taxon>Bacteria</taxon>
        <taxon>Bacillati</taxon>
        <taxon>Actinomycetota</taxon>
        <taxon>Actinomycetes</taxon>
        <taxon>Streptosporangiales</taxon>
        <taxon>Streptosporangiaceae</taxon>
        <taxon>Planotetraspora</taxon>
    </lineage>
</organism>
<feature type="region of interest" description="Disordered" evidence="1">
    <location>
        <begin position="1"/>
        <end position="28"/>
    </location>
</feature>
<feature type="region of interest" description="Disordered" evidence="1">
    <location>
        <begin position="46"/>
        <end position="69"/>
    </location>
</feature>
<evidence type="ECO:0000313" key="2">
    <source>
        <dbReference type="EMBL" id="GII41419.1"/>
    </source>
</evidence>
<name>A0A8J3XHL9_9ACTN</name>
<sequence>MSSARPEAAPHDQDGEAGDLTPPDPTGLEAWIRQVLGLAGPRVSSFVPLLPEAPRPSAEAEPPPAPETR</sequence>
<evidence type="ECO:0000313" key="3">
    <source>
        <dbReference type="Proteomes" id="UP000622547"/>
    </source>
</evidence>
<evidence type="ECO:0000256" key="1">
    <source>
        <dbReference type="SAM" id="MobiDB-lite"/>
    </source>
</evidence>